<keyword evidence="3" id="KW-1185">Reference proteome</keyword>
<dbReference type="EMBL" id="ADBL01002664">
    <property type="status" value="NOT_ANNOTATED_CDS"/>
    <property type="molecule type" value="Genomic_DNA"/>
</dbReference>
<dbReference type="OrthoDB" id="4696185at2759"/>
<sequence>MCTSKFTQYTCGCKKVMDFVQREERQGSNVEWDPAVKEWGKESTNYCSETLG</sequence>
<accession>A0A0C4EDH8</accession>
<reference evidence="1" key="1">
    <citation type="submission" date="2010-05" db="EMBL/GenBank/DDBJ databases">
        <title>The Genome Sequence of Magnaporthe poae strain ATCC 64411.</title>
        <authorList>
            <consortium name="The Broad Institute Genome Sequencing Platform"/>
            <consortium name="Broad Institute Genome Sequencing Center for Infectious Disease"/>
            <person name="Ma L.-J."/>
            <person name="Dead R."/>
            <person name="Young S."/>
            <person name="Zeng Q."/>
            <person name="Koehrsen M."/>
            <person name="Alvarado L."/>
            <person name="Berlin A."/>
            <person name="Chapman S.B."/>
            <person name="Chen Z."/>
            <person name="Freedman E."/>
            <person name="Gellesch M."/>
            <person name="Goldberg J."/>
            <person name="Griggs A."/>
            <person name="Gujja S."/>
            <person name="Heilman E.R."/>
            <person name="Heiman D."/>
            <person name="Hepburn T."/>
            <person name="Howarth C."/>
            <person name="Jen D."/>
            <person name="Larson L."/>
            <person name="Mehta T."/>
            <person name="Neiman D."/>
            <person name="Pearson M."/>
            <person name="Roberts A."/>
            <person name="Saif S."/>
            <person name="Shea T."/>
            <person name="Shenoy N."/>
            <person name="Sisk P."/>
            <person name="Stolte C."/>
            <person name="Sykes S."/>
            <person name="Walk T."/>
            <person name="White J."/>
            <person name="Yandava C."/>
            <person name="Haas B."/>
            <person name="Nusbaum C."/>
            <person name="Birren B."/>
        </authorList>
    </citation>
    <scope>NUCLEOTIDE SEQUENCE</scope>
    <source>
        <strain evidence="1">ATCC 64411</strain>
    </source>
</reference>
<dbReference type="Proteomes" id="UP000011715">
    <property type="component" value="Unassembled WGS sequence"/>
</dbReference>
<reference evidence="3" key="2">
    <citation type="submission" date="2010-05" db="EMBL/GenBank/DDBJ databases">
        <title>The genome sequence of Magnaporthe poae strain ATCC 64411.</title>
        <authorList>
            <person name="Ma L.-J."/>
            <person name="Dead R."/>
            <person name="Young S."/>
            <person name="Zeng Q."/>
            <person name="Koehrsen M."/>
            <person name="Alvarado L."/>
            <person name="Berlin A."/>
            <person name="Chapman S.B."/>
            <person name="Chen Z."/>
            <person name="Freedman E."/>
            <person name="Gellesch M."/>
            <person name="Goldberg J."/>
            <person name="Griggs A."/>
            <person name="Gujja S."/>
            <person name="Heilman E.R."/>
            <person name="Heiman D."/>
            <person name="Hepburn T."/>
            <person name="Howarth C."/>
            <person name="Jen D."/>
            <person name="Larson L."/>
            <person name="Mehta T."/>
            <person name="Neiman D."/>
            <person name="Pearson M."/>
            <person name="Roberts A."/>
            <person name="Saif S."/>
            <person name="Shea T."/>
            <person name="Shenoy N."/>
            <person name="Sisk P."/>
            <person name="Stolte C."/>
            <person name="Sykes S."/>
            <person name="Walk T."/>
            <person name="White J."/>
            <person name="Yandava C."/>
            <person name="Haas B."/>
            <person name="Nusbaum C."/>
            <person name="Birren B."/>
        </authorList>
    </citation>
    <scope>NUCLEOTIDE SEQUENCE [LARGE SCALE GENOMIC DNA]</scope>
    <source>
        <strain evidence="3">ATCC 64411 / 73-15</strain>
    </source>
</reference>
<protein>
    <submittedName>
        <fullName evidence="1 2">Uncharacterized protein</fullName>
    </submittedName>
</protein>
<proteinExistence type="predicted"/>
<gene>
    <name evidence="1" type="ORF">MAPG_10778</name>
</gene>
<dbReference type="VEuPathDB" id="FungiDB:MAPG_10778"/>
<dbReference type="AlphaFoldDB" id="A0A0C4EDH8"/>
<dbReference type="EnsemblFungi" id="MAPG_10778T0">
    <property type="protein sequence ID" value="MAPG_10778T0"/>
    <property type="gene ID" value="MAPG_10778"/>
</dbReference>
<reference evidence="1" key="3">
    <citation type="submission" date="2011-03" db="EMBL/GenBank/DDBJ databases">
        <title>Annotation of Magnaporthe poae ATCC 64411.</title>
        <authorList>
            <person name="Ma L.-J."/>
            <person name="Dead R."/>
            <person name="Young S.K."/>
            <person name="Zeng Q."/>
            <person name="Gargeya S."/>
            <person name="Fitzgerald M."/>
            <person name="Haas B."/>
            <person name="Abouelleil A."/>
            <person name="Alvarado L."/>
            <person name="Arachchi H.M."/>
            <person name="Berlin A."/>
            <person name="Brown A."/>
            <person name="Chapman S.B."/>
            <person name="Chen Z."/>
            <person name="Dunbar C."/>
            <person name="Freedman E."/>
            <person name="Gearin G."/>
            <person name="Gellesch M."/>
            <person name="Goldberg J."/>
            <person name="Griggs A."/>
            <person name="Gujja S."/>
            <person name="Heiman D."/>
            <person name="Howarth C."/>
            <person name="Larson L."/>
            <person name="Lui A."/>
            <person name="MacDonald P.J.P."/>
            <person name="Mehta T."/>
            <person name="Montmayeur A."/>
            <person name="Murphy C."/>
            <person name="Neiman D."/>
            <person name="Pearson M."/>
            <person name="Priest M."/>
            <person name="Roberts A."/>
            <person name="Saif S."/>
            <person name="Shea T."/>
            <person name="Shenoy N."/>
            <person name="Sisk P."/>
            <person name="Stolte C."/>
            <person name="Sykes S."/>
            <person name="Yandava C."/>
            <person name="Wortman J."/>
            <person name="Nusbaum C."/>
            <person name="Birren B."/>
        </authorList>
    </citation>
    <scope>NUCLEOTIDE SEQUENCE</scope>
    <source>
        <strain evidence="1">ATCC 64411</strain>
    </source>
</reference>
<dbReference type="EMBL" id="GL876978">
    <property type="protein sequence ID" value="KLU91829.1"/>
    <property type="molecule type" value="Genomic_DNA"/>
</dbReference>
<name>A0A0C4EDH8_MAGP6</name>
<evidence type="ECO:0000313" key="3">
    <source>
        <dbReference type="Proteomes" id="UP000011715"/>
    </source>
</evidence>
<reference evidence="2" key="4">
    <citation type="journal article" date="2015" name="G3 (Bethesda)">
        <title>Genome sequences of three phytopathogenic species of the Magnaporthaceae family of fungi.</title>
        <authorList>
            <person name="Okagaki L.H."/>
            <person name="Nunes C.C."/>
            <person name="Sailsbery J."/>
            <person name="Clay B."/>
            <person name="Brown D."/>
            <person name="John T."/>
            <person name="Oh Y."/>
            <person name="Young N."/>
            <person name="Fitzgerald M."/>
            <person name="Haas B.J."/>
            <person name="Zeng Q."/>
            <person name="Young S."/>
            <person name="Adiconis X."/>
            <person name="Fan L."/>
            <person name="Levin J.Z."/>
            <person name="Mitchell T.K."/>
            <person name="Okubara P.A."/>
            <person name="Farman M.L."/>
            <person name="Kohn L.M."/>
            <person name="Birren B."/>
            <person name="Ma L.-J."/>
            <person name="Dean R.A."/>
        </authorList>
    </citation>
    <scope>NUCLEOTIDE SEQUENCE</scope>
    <source>
        <strain evidence="2">ATCC 64411 / 73-15</strain>
    </source>
</reference>
<evidence type="ECO:0000313" key="2">
    <source>
        <dbReference type="EnsemblFungi" id="MAPG_10778T0"/>
    </source>
</evidence>
<evidence type="ECO:0000313" key="1">
    <source>
        <dbReference type="EMBL" id="KLU91829.1"/>
    </source>
</evidence>
<reference evidence="2" key="5">
    <citation type="submission" date="2015-06" db="UniProtKB">
        <authorList>
            <consortium name="EnsemblFungi"/>
        </authorList>
    </citation>
    <scope>IDENTIFICATION</scope>
    <source>
        <strain evidence="2">ATCC 64411</strain>
    </source>
</reference>
<organism evidence="2 3">
    <name type="scientific">Magnaporthiopsis poae (strain ATCC 64411 / 73-15)</name>
    <name type="common">Kentucky bluegrass fungus</name>
    <name type="synonym">Magnaporthe poae</name>
    <dbReference type="NCBI Taxonomy" id="644358"/>
    <lineage>
        <taxon>Eukaryota</taxon>
        <taxon>Fungi</taxon>
        <taxon>Dikarya</taxon>
        <taxon>Ascomycota</taxon>
        <taxon>Pezizomycotina</taxon>
        <taxon>Sordariomycetes</taxon>
        <taxon>Sordariomycetidae</taxon>
        <taxon>Magnaporthales</taxon>
        <taxon>Magnaporthaceae</taxon>
        <taxon>Magnaporthiopsis</taxon>
    </lineage>
</organism>